<feature type="binding site" description="covalent" evidence="9">
    <location>
        <position position="178"/>
    </location>
    <ligand>
        <name>heme c</name>
        <dbReference type="ChEBI" id="CHEBI:61717"/>
    </ligand>
</feature>
<protein>
    <recommendedName>
        <fullName evidence="2">Cytochrome c1</fullName>
    </recommendedName>
</protein>
<feature type="binding site" description="covalent" evidence="9">
    <location>
        <position position="62"/>
    </location>
    <ligand>
        <name>heme c</name>
        <dbReference type="ChEBI" id="CHEBI:61717"/>
    </ligand>
</feature>
<evidence type="ECO:0000256" key="4">
    <source>
        <dbReference type="ARBA" id="ARBA00022692"/>
    </source>
</evidence>
<dbReference type="InterPro" id="IPR009056">
    <property type="entry name" value="Cyt_c-like_dom"/>
</dbReference>
<dbReference type="PRINTS" id="PR00603">
    <property type="entry name" value="CYTOCHROMEC1"/>
</dbReference>
<dbReference type="GO" id="GO:0046872">
    <property type="term" value="F:metal ion binding"/>
    <property type="evidence" value="ECO:0007669"/>
    <property type="project" value="UniProtKB-KW"/>
</dbReference>
<keyword evidence="7 9" id="KW-0408">Iron</keyword>
<evidence type="ECO:0000259" key="12">
    <source>
        <dbReference type="PROSITE" id="PS51007"/>
    </source>
</evidence>
<evidence type="ECO:0000313" key="14">
    <source>
        <dbReference type="Proteomes" id="UP000637906"/>
    </source>
</evidence>
<dbReference type="InterPro" id="IPR002326">
    <property type="entry name" value="Cyt_c1"/>
</dbReference>
<feature type="domain" description="Cytochrome c" evidence="12">
    <location>
        <begin position="45"/>
        <end position="152"/>
    </location>
</feature>
<accession>A0A8J3MLL4</accession>
<keyword evidence="3 9" id="KW-0349">Heme</keyword>
<keyword evidence="14" id="KW-1185">Reference proteome</keyword>
<dbReference type="Gene3D" id="1.10.760.10">
    <property type="entry name" value="Cytochrome c-like domain"/>
    <property type="match status" value="1"/>
</dbReference>
<sequence length="250" mass="28233">MLTRILLFIIFSFISLQLHADDFHPTNPKKIKWKFQGTMGSFDREAVQRGYKVYKEVCAACHSMNKIAFRNLKEVGFSEELVKSIASSYQITDGPNDIGEMFERPGALSDYFVPPFVNKQAAMASNNGAFPPDLSLIIKARHDGANYVYSLLSGYESNKADENGLYSNPYFSIGKLSMAPPLSDGLVEYDEGRQSTVENMAYDVVNFLQWAAEPEMEVRHRLGLKVTGFLVVLTVFFLLANRRVWSRLSN</sequence>
<feature type="signal peptide" evidence="11">
    <location>
        <begin position="1"/>
        <end position="20"/>
    </location>
</feature>
<feature type="chain" id="PRO_5035188575" description="Cytochrome c1" evidence="11">
    <location>
        <begin position="21"/>
        <end position="250"/>
    </location>
</feature>
<dbReference type="AlphaFoldDB" id="A0A8J3MLL4"/>
<feature type="binding site" description="covalent" evidence="9">
    <location>
        <position position="58"/>
    </location>
    <ligand>
        <name>heme c</name>
        <dbReference type="ChEBI" id="CHEBI:61717"/>
    </ligand>
</feature>
<comment type="caution">
    <text evidence="13">The sequence shown here is derived from an EMBL/GenBank/DDBJ whole genome shotgun (WGS) entry which is preliminary data.</text>
</comment>
<dbReference type="SUPFAM" id="SSF46626">
    <property type="entry name" value="Cytochrome c"/>
    <property type="match status" value="1"/>
</dbReference>
<gene>
    <name evidence="13" type="ORF">sL5_00520</name>
</gene>
<evidence type="ECO:0000256" key="3">
    <source>
        <dbReference type="ARBA" id="ARBA00022617"/>
    </source>
</evidence>
<evidence type="ECO:0000256" key="5">
    <source>
        <dbReference type="ARBA" id="ARBA00022723"/>
    </source>
</evidence>
<comment type="subcellular location">
    <subcellularLocation>
        <location evidence="1">Membrane</location>
    </subcellularLocation>
</comment>
<dbReference type="PANTHER" id="PTHR10266">
    <property type="entry name" value="CYTOCHROME C1"/>
    <property type="match status" value="1"/>
</dbReference>
<dbReference type="GO" id="GO:0009055">
    <property type="term" value="F:electron transfer activity"/>
    <property type="evidence" value="ECO:0007669"/>
    <property type="project" value="InterPro"/>
</dbReference>
<keyword evidence="5 9" id="KW-0479">Metal-binding</keyword>
<dbReference type="PROSITE" id="PS51007">
    <property type="entry name" value="CYTC"/>
    <property type="match status" value="1"/>
</dbReference>
<organism evidence="13 14">
    <name type="scientific">Candidatus Mesenet longicola</name>
    <dbReference type="NCBI Taxonomy" id="1892558"/>
    <lineage>
        <taxon>Bacteria</taxon>
        <taxon>Pseudomonadati</taxon>
        <taxon>Pseudomonadota</taxon>
        <taxon>Alphaproteobacteria</taxon>
        <taxon>Rickettsiales</taxon>
        <taxon>Anaplasmataceae</taxon>
        <taxon>Candidatus Mesenet</taxon>
    </lineage>
</organism>
<feature type="transmembrane region" description="Helical" evidence="10">
    <location>
        <begin position="222"/>
        <end position="240"/>
    </location>
</feature>
<evidence type="ECO:0000256" key="9">
    <source>
        <dbReference type="PIRSR" id="PIRSR602326-1"/>
    </source>
</evidence>
<evidence type="ECO:0000256" key="11">
    <source>
        <dbReference type="SAM" id="SignalP"/>
    </source>
</evidence>
<keyword evidence="8 10" id="KW-0472">Membrane</keyword>
<dbReference type="PANTHER" id="PTHR10266:SF3">
    <property type="entry name" value="CYTOCHROME C1, HEME PROTEIN, MITOCHONDRIAL"/>
    <property type="match status" value="1"/>
</dbReference>
<dbReference type="Gene3D" id="1.20.5.100">
    <property type="entry name" value="Cytochrome c1, transmembrane anchor, C-terminal"/>
    <property type="match status" value="1"/>
</dbReference>
<dbReference type="InterPro" id="IPR036909">
    <property type="entry name" value="Cyt_c-like_dom_sf"/>
</dbReference>
<evidence type="ECO:0000256" key="6">
    <source>
        <dbReference type="ARBA" id="ARBA00022989"/>
    </source>
</evidence>
<name>A0A8J3MLL4_9RICK</name>
<comment type="cofactor">
    <cofactor evidence="9">
        <name>heme c</name>
        <dbReference type="ChEBI" id="CHEBI:61717"/>
    </cofactor>
    <text evidence="9">Binds 1 heme c group covalently per subunit.</text>
</comment>
<dbReference type="Proteomes" id="UP000637906">
    <property type="component" value="Unassembled WGS sequence"/>
</dbReference>
<reference evidence="13 14" key="1">
    <citation type="journal article" date="2021" name="Microb. Ecol.">
        <title>Candidatus Mesenet longicola: Novel Endosymbionts of Brontispa longissima that Induce Cytoplasmic Incompatibility.</title>
        <authorList>
            <person name="Takano S."/>
            <person name="Gotoh Y."/>
            <person name="Hayashi T."/>
        </authorList>
    </citation>
    <scope>NUCLEOTIDE SEQUENCE [LARGE SCALE GENOMIC DNA]</scope>
    <source>
        <strain evidence="13">L5</strain>
    </source>
</reference>
<evidence type="ECO:0000256" key="10">
    <source>
        <dbReference type="SAM" id="Phobius"/>
    </source>
</evidence>
<keyword evidence="4 10" id="KW-0812">Transmembrane</keyword>
<dbReference type="EMBL" id="BNGU01000002">
    <property type="protein sequence ID" value="GHM59059.1"/>
    <property type="molecule type" value="Genomic_DNA"/>
</dbReference>
<evidence type="ECO:0000256" key="1">
    <source>
        <dbReference type="ARBA" id="ARBA00004370"/>
    </source>
</evidence>
<proteinExistence type="predicted"/>
<evidence type="ECO:0000313" key="13">
    <source>
        <dbReference type="EMBL" id="GHM59059.1"/>
    </source>
</evidence>
<evidence type="ECO:0000256" key="7">
    <source>
        <dbReference type="ARBA" id="ARBA00023004"/>
    </source>
</evidence>
<evidence type="ECO:0000256" key="8">
    <source>
        <dbReference type="ARBA" id="ARBA00023136"/>
    </source>
</evidence>
<feature type="binding site" description="covalent" evidence="9">
    <location>
        <position position="61"/>
    </location>
    <ligand>
        <name>heme c</name>
        <dbReference type="ChEBI" id="CHEBI:61717"/>
    </ligand>
</feature>
<dbReference type="GO" id="GO:0020037">
    <property type="term" value="F:heme binding"/>
    <property type="evidence" value="ECO:0007669"/>
    <property type="project" value="InterPro"/>
</dbReference>
<dbReference type="Pfam" id="PF02167">
    <property type="entry name" value="Cytochrom_C1"/>
    <property type="match status" value="1"/>
</dbReference>
<dbReference type="GO" id="GO:0016020">
    <property type="term" value="C:membrane"/>
    <property type="evidence" value="ECO:0007669"/>
    <property type="project" value="UniProtKB-SubCell"/>
</dbReference>
<dbReference type="FunFam" id="1.10.760.10:FF:000011">
    <property type="entry name" value="Cytochrome c1, putative"/>
    <property type="match status" value="1"/>
</dbReference>
<keyword evidence="6 10" id="KW-1133">Transmembrane helix</keyword>
<evidence type="ECO:0000256" key="2">
    <source>
        <dbReference type="ARBA" id="ARBA00016165"/>
    </source>
</evidence>
<keyword evidence="11" id="KW-0732">Signal</keyword>